<comment type="caution">
    <text evidence="1">The sequence shown here is derived from an EMBL/GenBank/DDBJ whole genome shotgun (WGS) entry which is preliminary data.</text>
</comment>
<dbReference type="GeneID" id="72000639"/>
<feature type="non-terminal residue" evidence="1">
    <location>
        <position position="190"/>
    </location>
</feature>
<protein>
    <submittedName>
        <fullName evidence="1">Uncharacterized protein</fullName>
    </submittedName>
</protein>
<gene>
    <name evidence="1" type="ORF">C8Q71DRAFT_695173</name>
</gene>
<sequence>MLKTAKKHKANFAAIKLEKSLKEQLPMWYHISATKQLRRLDNTILSKCLRKVHNVTTVADIAQAARHDAPIEAEGTGTRTVCQCDQCTADRSLGCKDPIRCRIAAGRLLGDIGLKWNPSDPSPNDRLTLTKSRKEANTKALDKNGEYVTFDPSVTERGGIAEAFRVFVDEDNIDNPPAIRARRGIVVESE</sequence>
<name>A0ABQ8K547_9APHY</name>
<dbReference type="RefSeq" id="XP_047775114.1">
    <property type="nucleotide sequence ID" value="XM_047919907.1"/>
</dbReference>
<dbReference type="Proteomes" id="UP000814176">
    <property type="component" value="Unassembled WGS sequence"/>
</dbReference>
<proteinExistence type="predicted"/>
<keyword evidence="2" id="KW-1185">Reference proteome</keyword>
<dbReference type="EMBL" id="JADCUA010000023">
    <property type="protein sequence ID" value="KAH9832068.1"/>
    <property type="molecule type" value="Genomic_DNA"/>
</dbReference>
<accession>A0ABQ8K547</accession>
<organism evidence="1 2">
    <name type="scientific">Rhodofomes roseus</name>
    <dbReference type="NCBI Taxonomy" id="34475"/>
    <lineage>
        <taxon>Eukaryota</taxon>
        <taxon>Fungi</taxon>
        <taxon>Dikarya</taxon>
        <taxon>Basidiomycota</taxon>
        <taxon>Agaricomycotina</taxon>
        <taxon>Agaricomycetes</taxon>
        <taxon>Polyporales</taxon>
        <taxon>Rhodofomes</taxon>
    </lineage>
</organism>
<reference evidence="1 2" key="1">
    <citation type="journal article" date="2021" name="Environ. Microbiol.">
        <title>Gene family expansions and transcriptome signatures uncover fungal adaptations to wood decay.</title>
        <authorList>
            <person name="Hage H."/>
            <person name="Miyauchi S."/>
            <person name="Viragh M."/>
            <person name="Drula E."/>
            <person name="Min B."/>
            <person name="Chaduli D."/>
            <person name="Navarro D."/>
            <person name="Favel A."/>
            <person name="Norest M."/>
            <person name="Lesage-Meessen L."/>
            <person name="Balint B."/>
            <person name="Merenyi Z."/>
            <person name="de Eugenio L."/>
            <person name="Morin E."/>
            <person name="Martinez A.T."/>
            <person name="Baldrian P."/>
            <person name="Stursova M."/>
            <person name="Martinez M.J."/>
            <person name="Novotny C."/>
            <person name="Magnuson J.K."/>
            <person name="Spatafora J.W."/>
            <person name="Maurice S."/>
            <person name="Pangilinan J."/>
            <person name="Andreopoulos W."/>
            <person name="LaButti K."/>
            <person name="Hundley H."/>
            <person name="Na H."/>
            <person name="Kuo A."/>
            <person name="Barry K."/>
            <person name="Lipzen A."/>
            <person name="Henrissat B."/>
            <person name="Riley R."/>
            <person name="Ahrendt S."/>
            <person name="Nagy L.G."/>
            <person name="Grigoriev I.V."/>
            <person name="Martin F."/>
            <person name="Rosso M.N."/>
        </authorList>
    </citation>
    <scope>NUCLEOTIDE SEQUENCE [LARGE SCALE GENOMIC DNA]</scope>
    <source>
        <strain evidence="1 2">CIRM-BRFM 1785</strain>
    </source>
</reference>
<evidence type="ECO:0000313" key="1">
    <source>
        <dbReference type="EMBL" id="KAH9832068.1"/>
    </source>
</evidence>
<evidence type="ECO:0000313" key="2">
    <source>
        <dbReference type="Proteomes" id="UP000814176"/>
    </source>
</evidence>